<sequence length="117" mass="13517">MYINGLFYIEVYQYNHISNHNVIYGGKVHLISNSNDIATFDQILWILGGLGAFESFKGNIKCANQSYNMQISIGKIVEYNYDDLKVKEKKGKSDIIIFYNTEARKNNIKIMLQQLII</sequence>
<reference evidence="1" key="1">
    <citation type="journal article" date="2022" name="Microorganisms">
        <title>Assembly and Comparison of Ca. Neoehrlichia mikurensis Genomes.</title>
        <authorList>
            <person name="Azagi T."/>
            <person name="Dirks R.P."/>
            <person name="Yebra-Pimentel E.S."/>
            <person name="Schaap P.J."/>
            <person name="Koehorst J.J."/>
            <person name="Esser H.J."/>
            <person name="Sprong H."/>
        </authorList>
    </citation>
    <scope>NUCLEOTIDE SEQUENCE</scope>
    <source>
        <strain evidence="2">18-2804</strain>
        <strain evidence="1">18-2837</strain>
    </source>
</reference>
<evidence type="ECO:0000313" key="2">
    <source>
        <dbReference type="EMBL" id="UTO56704.1"/>
    </source>
</evidence>
<evidence type="ECO:0000313" key="3">
    <source>
        <dbReference type="Proteomes" id="UP001059822"/>
    </source>
</evidence>
<protein>
    <submittedName>
        <fullName evidence="1">Uncharacterized protein</fullName>
    </submittedName>
</protein>
<evidence type="ECO:0000313" key="1">
    <source>
        <dbReference type="EMBL" id="UTO55789.1"/>
    </source>
</evidence>
<dbReference type="AlphaFoldDB" id="A0A9Q9F3Z4"/>
<proteinExistence type="predicted"/>
<keyword evidence="4" id="KW-1185">Reference proteome</keyword>
<accession>A0A9Q9F3Z4</accession>
<dbReference type="Proteomes" id="UP001059822">
    <property type="component" value="Chromosome"/>
</dbReference>
<dbReference type="RefSeq" id="WP_218193693.1">
    <property type="nucleotide sequence ID" value="NZ_CP054597.1"/>
</dbReference>
<gene>
    <name evidence="2" type="ORF">LUA81_01795</name>
    <name evidence="1" type="ORF">LUA82_01810</name>
</gene>
<evidence type="ECO:0000313" key="4">
    <source>
        <dbReference type="Proteomes" id="UP001059985"/>
    </source>
</evidence>
<organism evidence="1 3">
    <name type="scientific">Neoehrlichia mikurensis</name>
    <dbReference type="NCBI Taxonomy" id="89586"/>
    <lineage>
        <taxon>Bacteria</taxon>
        <taxon>Pseudomonadati</taxon>
        <taxon>Pseudomonadota</taxon>
        <taxon>Alphaproteobacteria</taxon>
        <taxon>Rickettsiales</taxon>
        <taxon>Anaplasmataceae</taxon>
        <taxon>Candidatus Neoehrlichia</taxon>
    </lineage>
</organism>
<dbReference type="Proteomes" id="UP001059985">
    <property type="component" value="Chromosome"/>
</dbReference>
<dbReference type="EMBL" id="CP089285">
    <property type="protein sequence ID" value="UTO56704.1"/>
    <property type="molecule type" value="Genomic_DNA"/>
</dbReference>
<dbReference type="EMBL" id="CP089286">
    <property type="protein sequence ID" value="UTO55789.1"/>
    <property type="molecule type" value="Genomic_DNA"/>
</dbReference>
<name>A0A9Q9F3Z4_9RICK</name>